<evidence type="ECO:0000313" key="4">
    <source>
        <dbReference type="Proteomes" id="UP001216638"/>
    </source>
</evidence>
<dbReference type="InterPro" id="IPR000999">
    <property type="entry name" value="RNase_III_dom"/>
</dbReference>
<dbReference type="SMART" id="SM00535">
    <property type="entry name" value="RIBOc"/>
    <property type="match status" value="1"/>
</dbReference>
<reference evidence="3" key="1">
    <citation type="submission" date="2023-03" db="EMBL/GenBank/DDBJ databases">
        <title>Mating type loci evolution in Malassezia.</title>
        <authorList>
            <person name="Coelho M.A."/>
        </authorList>
    </citation>
    <scope>NUCLEOTIDE SEQUENCE</scope>
    <source>
        <strain evidence="3">CBS 14135</strain>
    </source>
</reference>
<dbReference type="EMBL" id="CP119952">
    <property type="protein sequence ID" value="WFC95259.1"/>
    <property type="molecule type" value="Genomic_DNA"/>
</dbReference>
<proteinExistence type="predicted"/>
<organism evidence="3 4">
    <name type="scientific">Malassezia brasiliensis</name>
    <dbReference type="NCBI Taxonomy" id="1821822"/>
    <lineage>
        <taxon>Eukaryota</taxon>
        <taxon>Fungi</taxon>
        <taxon>Dikarya</taxon>
        <taxon>Basidiomycota</taxon>
        <taxon>Ustilaginomycotina</taxon>
        <taxon>Malasseziomycetes</taxon>
        <taxon>Malasseziales</taxon>
        <taxon>Malasseziaceae</taxon>
        <taxon>Malassezia</taxon>
    </lineage>
</organism>
<dbReference type="InterPro" id="IPR036389">
    <property type="entry name" value="RNase_III_sf"/>
</dbReference>
<feature type="domain" description="RNase III" evidence="2">
    <location>
        <begin position="111"/>
        <end position="263"/>
    </location>
</feature>
<dbReference type="GO" id="GO:0006396">
    <property type="term" value="P:RNA processing"/>
    <property type="evidence" value="ECO:0007669"/>
    <property type="project" value="InterPro"/>
</dbReference>
<dbReference type="GO" id="GO:0004525">
    <property type="term" value="F:ribonuclease III activity"/>
    <property type="evidence" value="ECO:0007669"/>
    <property type="project" value="InterPro"/>
</dbReference>
<name>A0AAF0DWF4_9BASI</name>
<dbReference type="GO" id="GO:0005762">
    <property type="term" value="C:mitochondrial large ribosomal subunit"/>
    <property type="evidence" value="ECO:0007669"/>
    <property type="project" value="InterPro"/>
</dbReference>
<evidence type="ECO:0000256" key="1">
    <source>
        <dbReference type="SAM" id="MobiDB-lite"/>
    </source>
</evidence>
<feature type="compositionally biased region" description="Polar residues" evidence="1">
    <location>
        <begin position="53"/>
        <end position="69"/>
    </location>
</feature>
<accession>A0AAF0DWF4</accession>
<dbReference type="AlphaFoldDB" id="A0AAF0DWF4"/>
<dbReference type="PANTHER" id="PTHR28160">
    <property type="entry name" value="54S RIBOSOMAL PROTEIN L15, MITOCHONDRIAL"/>
    <property type="match status" value="1"/>
</dbReference>
<dbReference type="Proteomes" id="UP001216638">
    <property type="component" value="Chromosome 2"/>
</dbReference>
<dbReference type="Gene3D" id="1.10.1520.10">
    <property type="entry name" value="Ribonuclease III domain"/>
    <property type="match status" value="1"/>
</dbReference>
<dbReference type="InterPro" id="IPR040030">
    <property type="entry name" value="Ribosomal_mL57"/>
</dbReference>
<dbReference type="CDD" id="cd00593">
    <property type="entry name" value="RIBOc"/>
    <property type="match status" value="1"/>
</dbReference>
<sequence>MTMGTASFRTGTRIVARARLVGSARTATLTRTPQPLALRTCGLRTTAAAPNVAPSSQSTAHMQQQSVNPSEGALGSDLKPADMLSFLNSKQFSSYRSLSGEQQSLLGDNAALAVTALTHESWMYGMQGHNRRLAFLGRRALKTYLSLFLFDMLAKAGRAESLPEAEIRFLQNILSSPQGVDNLLRTQTLGDHVGRSLQLERVMRWHPTIRVDPANGSQETGLFKVRGACVEAVMGAIYHYRGAQVAQQFFLSRILPNLSSLVESCPKSLQETIAKTSNEATEALHHSP</sequence>
<dbReference type="Pfam" id="PF14622">
    <property type="entry name" value="Ribonucleas_3_3"/>
    <property type="match status" value="1"/>
</dbReference>
<gene>
    <name evidence="3" type="ORF">MBRA1_001906</name>
</gene>
<dbReference type="SUPFAM" id="SSF69065">
    <property type="entry name" value="RNase III domain-like"/>
    <property type="match status" value="1"/>
</dbReference>
<evidence type="ECO:0000259" key="2">
    <source>
        <dbReference type="SMART" id="SM00535"/>
    </source>
</evidence>
<dbReference type="GO" id="GO:0032543">
    <property type="term" value="P:mitochondrial translation"/>
    <property type="evidence" value="ECO:0007669"/>
    <property type="project" value="InterPro"/>
</dbReference>
<dbReference type="GO" id="GO:0003735">
    <property type="term" value="F:structural constituent of ribosome"/>
    <property type="evidence" value="ECO:0007669"/>
    <property type="project" value="InterPro"/>
</dbReference>
<dbReference type="PANTHER" id="PTHR28160:SF1">
    <property type="entry name" value="LARGE RIBOSOMAL SUBUNIT PROTEIN ML57"/>
    <property type="match status" value="1"/>
</dbReference>
<evidence type="ECO:0000313" key="3">
    <source>
        <dbReference type="EMBL" id="WFC95259.1"/>
    </source>
</evidence>
<feature type="region of interest" description="Disordered" evidence="1">
    <location>
        <begin position="50"/>
        <end position="74"/>
    </location>
</feature>
<keyword evidence="4" id="KW-1185">Reference proteome</keyword>
<protein>
    <recommendedName>
        <fullName evidence="2">RNase III domain-containing protein</fullName>
    </recommendedName>
</protein>